<dbReference type="InterPro" id="IPR047664">
    <property type="entry name" value="SWEET"/>
</dbReference>
<feature type="transmembrane region" description="Helical" evidence="10">
    <location>
        <begin position="389"/>
        <end position="408"/>
    </location>
</feature>
<dbReference type="EMBL" id="CR940347">
    <property type="protein sequence ID" value="CAI73085.1"/>
    <property type="molecule type" value="Genomic_DNA"/>
</dbReference>
<feature type="transmembrane region" description="Helical" evidence="10">
    <location>
        <begin position="158"/>
        <end position="182"/>
    </location>
</feature>
<feature type="transmembrane region" description="Helical" evidence="10">
    <location>
        <begin position="294"/>
        <end position="317"/>
    </location>
</feature>
<keyword evidence="3" id="KW-0813">Transport</keyword>
<gene>
    <name evidence="12" type="ORF">TA16830</name>
</gene>
<keyword evidence="13" id="KW-1185">Reference proteome</keyword>
<evidence type="ECO:0000256" key="7">
    <source>
        <dbReference type="ARBA" id="ARBA00022737"/>
    </source>
</evidence>
<keyword evidence="7" id="KW-0677">Repeat</keyword>
<dbReference type="OrthoDB" id="409725at2759"/>
<protein>
    <recommendedName>
        <fullName evidence="14">MtN3-like protein</fullName>
    </recommendedName>
</protein>
<dbReference type="STRING" id="5874.Q4UIK4"/>
<dbReference type="Proteomes" id="UP000001950">
    <property type="component" value="Chromosome 1"/>
</dbReference>
<dbReference type="OMA" id="FCYGFII"/>
<accession>Q4UIK4</accession>
<proteinExistence type="inferred from homology"/>
<evidence type="ECO:0000256" key="6">
    <source>
        <dbReference type="ARBA" id="ARBA00022692"/>
    </source>
</evidence>
<dbReference type="GeneID" id="3864197"/>
<keyword evidence="11" id="KW-0732">Signal</keyword>
<dbReference type="Gene3D" id="1.20.1280.290">
    <property type="match status" value="2"/>
</dbReference>
<reference evidence="12 13" key="1">
    <citation type="journal article" date="2005" name="Science">
        <title>Genome of the host-cell transforming parasite Theileria annulata compared with T. parva.</title>
        <authorList>
            <person name="Pain A."/>
            <person name="Renauld H."/>
            <person name="Berriman M."/>
            <person name="Murphy L."/>
            <person name="Yeats C.A."/>
            <person name="Weir W."/>
            <person name="Kerhornou A."/>
            <person name="Aslett M."/>
            <person name="Bishop R."/>
            <person name="Bouchier C."/>
            <person name="Cochet M."/>
            <person name="Coulson R.M.R."/>
            <person name="Cronin A."/>
            <person name="de Villiers E.P."/>
            <person name="Fraser A."/>
            <person name="Fosker N."/>
            <person name="Gardner M."/>
            <person name="Goble A."/>
            <person name="Griffiths-Jones S."/>
            <person name="Harris D.E."/>
            <person name="Katzer F."/>
            <person name="Larke N."/>
            <person name="Lord A."/>
            <person name="Maser P."/>
            <person name="McKellar S."/>
            <person name="Mooney P."/>
            <person name="Morton F."/>
            <person name="Nene V."/>
            <person name="O'Neil S."/>
            <person name="Price C."/>
            <person name="Quail M.A."/>
            <person name="Rabbinowitsch E."/>
            <person name="Rawlings N.D."/>
            <person name="Rutter S."/>
            <person name="Saunders D."/>
            <person name="Seeger K."/>
            <person name="Shah T."/>
            <person name="Squares R."/>
            <person name="Squares S."/>
            <person name="Tivey A."/>
            <person name="Walker A.R."/>
            <person name="Woodward J."/>
            <person name="Dobbelaere D.A.E."/>
            <person name="Langsley G."/>
            <person name="Rajandream M.A."/>
            <person name="McKeever D."/>
            <person name="Shiels B."/>
            <person name="Tait A."/>
            <person name="Barrell B.G."/>
            <person name="Hall N."/>
        </authorList>
    </citation>
    <scope>NUCLEOTIDE SEQUENCE [LARGE SCALE GENOMIC DNA]</scope>
    <source>
        <strain evidence="13">Ankara</strain>
    </source>
</reference>
<feature type="transmembrane region" description="Helical" evidence="10">
    <location>
        <begin position="194"/>
        <end position="220"/>
    </location>
</feature>
<evidence type="ECO:0000313" key="13">
    <source>
        <dbReference type="Proteomes" id="UP000001950"/>
    </source>
</evidence>
<dbReference type="eggNOG" id="KOG1623">
    <property type="taxonomic scope" value="Eukaryota"/>
</dbReference>
<dbReference type="RefSeq" id="XP_953763.1">
    <property type="nucleotide sequence ID" value="XM_948670.1"/>
</dbReference>
<organism evidence="12 13">
    <name type="scientific">Theileria annulata</name>
    <dbReference type="NCBI Taxonomy" id="5874"/>
    <lineage>
        <taxon>Eukaryota</taxon>
        <taxon>Sar</taxon>
        <taxon>Alveolata</taxon>
        <taxon>Apicomplexa</taxon>
        <taxon>Aconoidasida</taxon>
        <taxon>Piroplasmida</taxon>
        <taxon>Theileriidae</taxon>
        <taxon>Theileria</taxon>
    </lineage>
</organism>
<keyword evidence="4" id="KW-1003">Cell membrane</keyword>
<dbReference type="PANTHER" id="PTHR10791:SF30">
    <property type="entry name" value="SUGAR TRANSPORTER SWEET1"/>
    <property type="match status" value="1"/>
</dbReference>
<keyword evidence="6 10" id="KW-0812">Transmembrane</keyword>
<evidence type="ECO:0000256" key="9">
    <source>
        <dbReference type="ARBA" id="ARBA00023136"/>
    </source>
</evidence>
<dbReference type="InParanoid" id="Q4UIK4"/>
<dbReference type="VEuPathDB" id="PiroplasmaDB:TA16830"/>
<sequence>MLILIIILVISKVIIADNVNLTDPKAEKPAQPQQPETKIIKIELNDSSSNANTNPSDGKGVQLEEIHDKTQSNTKDATVTPPPNKETIATITLNISNNEPKTIEIKNVDAQNTQTIQNQPKQSVPLQQQTVPPDQEQPQVVETLFTKIAKFITTDFRFLVKFGAVLSSGLTQMIPLNIILTIRKNNSTRNLKCLNFVTSAVSSLSWSLYGILSKNIILIISNFPGSFSSDNYSNKLHSYIYLILLVILSNYIYYGINVKCVGAIINLVGIWVFVKYCSDQNEKFILSVSSKISFVLCLILLVLYFILTSTTFLTVVGLIGGTYLVQTICYYLLSSLLAMSYLSPLFSFKEILESRNTSTMPTEISLGNFISSFFMFCYGFIIWDMLVIGPSFLGVISGLIQLTLLFLFPHSDRIIISEVEILEQPNNFRSMLAMDQEV</sequence>
<feature type="transmembrane region" description="Helical" evidence="10">
    <location>
        <begin position="240"/>
        <end position="273"/>
    </location>
</feature>
<dbReference type="InterPro" id="IPR004316">
    <property type="entry name" value="SWEET_rpt"/>
</dbReference>
<evidence type="ECO:0000256" key="5">
    <source>
        <dbReference type="ARBA" id="ARBA00022597"/>
    </source>
</evidence>
<evidence type="ECO:0000256" key="4">
    <source>
        <dbReference type="ARBA" id="ARBA00022475"/>
    </source>
</evidence>
<feature type="chain" id="PRO_5004245169" description="MtN3-like protein" evidence="11">
    <location>
        <begin position="17"/>
        <end position="438"/>
    </location>
</feature>
<dbReference type="GO" id="GO:0005886">
    <property type="term" value="C:plasma membrane"/>
    <property type="evidence" value="ECO:0007669"/>
    <property type="project" value="UniProtKB-SubCell"/>
</dbReference>
<dbReference type="PANTHER" id="PTHR10791">
    <property type="entry name" value="RAG1-ACTIVATING PROTEIN 1"/>
    <property type="match status" value="1"/>
</dbReference>
<evidence type="ECO:0000256" key="3">
    <source>
        <dbReference type="ARBA" id="ARBA00022448"/>
    </source>
</evidence>
<evidence type="ECO:0000256" key="8">
    <source>
        <dbReference type="ARBA" id="ARBA00022989"/>
    </source>
</evidence>
<evidence type="ECO:0008006" key="14">
    <source>
        <dbReference type="Google" id="ProtNLM"/>
    </source>
</evidence>
<feature type="signal peptide" evidence="11">
    <location>
        <begin position="1"/>
        <end position="16"/>
    </location>
</feature>
<keyword evidence="5" id="KW-0762">Sugar transport</keyword>
<comment type="similarity">
    <text evidence="2">Belongs to the SWEET sugar transporter family.</text>
</comment>
<keyword evidence="8 10" id="KW-1133">Transmembrane helix</keyword>
<dbReference type="GO" id="GO:0051119">
    <property type="term" value="F:sugar transmembrane transporter activity"/>
    <property type="evidence" value="ECO:0007669"/>
    <property type="project" value="InterPro"/>
</dbReference>
<evidence type="ECO:0000256" key="1">
    <source>
        <dbReference type="ARBA" id="ARBA00004651"/>
    </source>
</evidence>
<keyword evidence="9 10" id="KW-0472">Membrane</keyword>
<dbReference type="AlphaFoldDB" id="Q4UIK4"/>
<evidence type="ECO:0000256" key="10">
    <source>
        <dbReference type="SAM" id="Phobius"/>
    </source>
</evidence>
<evidence type="ECO:0000256" key="11">
    <source>
        <dbReference type="SAM" id="SignalP"/>
    </source>
</evidence>
<name>Q4UIK4_THEAN</name>
<dbReference type="Pfam" id="PF03083">
    <property type="entry name" value="MtN3_slv"/>
    <property type="match status" value="2"/>
</dbReference>
<feature type="transmembrane region" description="Helical" evidence="10">
    <location>
        <begin position="364"/>
        <end position="383"/>
    </location>
</feature>
<evidence type="ECO:0000256" key="2">
    <source>
        <dbReference type="ARBA" id="ARBA00007809"/>
    </source>
</evidence>
<dbReference type="KEGG" id="tan:TA16830"/>
<evidence type="ECO:0000313" key="12">
    <source>
        <dbReference type="EMBL" id="CAI73085.1"/>
    </source>
</evidence>
<comment type="subcellular location">
    <subcellularLocation>
        <location evidence="1">Cell membrane</location>
        <topology evidence="1">Multi-pass membrane protein</topology>
    </subcellularLocation>
</comment>